<proteinExistence type="predicted"/>
<evidence type="ECO:0000259" key="1">
    <source>
        <dbReference type="Pfam" id="PF04287"/>
    </source>
</evidence>
<dbReference type="PANTHER" id="PTHR39586">
    <property type="entry name" value="CYTOPLASMIC PROTEIN-RELATED"/>
    <property type="match status" value="1"/>
</dbReference>
<gene>
    <name evidence="2" type="ORF">IOQ59_09040</name>
</gene>
<dbReference type="GO" id="GO:0044010">
    <property type="term" value="P:single-species biofilm formation"/>
    <property type="evidence" value="ECO:0007669"/>
    <property type="project" value="TreeGrafter"/>
</dbReference>
<protein>
    <submittedName>
        <fullName evidence="2">YqcC family protein</fullName>
    </submittedName>
</protein>
<dbReference type="InterPro" id="IPR023376">
    <property type="entry name" value="YqcC-like_dom"/>
</dbReference>
<dbReference type="InterPro" id="IPR036814">
    <property type="entry name" value="YqcC-like_sf"/>
</dbReference>
<dbReference type="Proteomes" id="UP000640333">
    <property type="component" value="Unassembled WGS sequence"/>
</dbReference>
<dbReference type="Gene3D" id="1.20.1440.40">
    <property type="entry name" value="YqcC-like"/>
    <property type="match status" value="1"/>
</dbReference>
<dbReference type="EMBL" id="JADEYS010000007">
    <property type="protein sequence ID" value="MBE9397405.1"/>
    <property type="molecule type" value="Genomic_DNA"/>
</dbReference>
<dbReference type="RefSeq" id="WP_193952952.1">
    <property type="nucleotide sequence ID" value="NZ_JADEYS010000007.1"/>
</dbReference>
<dbReference type="PIRSF" id="PIRSF006257">
    <property type="entry name" value="UCP006257"/>
    <property type="match status" value="1"/>
</dbReference>
<evidence type="ECO:0000313" key="3">
    <source>
        <dbReference type="Proteomes" id="UP000640333"/>
    </source>
</evidence>
<evidence type="ECO:0000313" key="2">
    <source>
        <dbReference type="EMBL" id="MBE9397405.1"/>
    </source>
</evidence>
<name>A0A8J7F9F0_9GAMM</name>
<sequence length="108" mass="12347">MDRNARVGALLSSIQSEMQSQQLWAETSPSAEALSSQQPFCVDTLMFTEWVQWLMLPRLQTMIEQNISLPQNSNMHAMAEEAFKRIEAKTDQLLELIKALDDALNVRH</sequence>
<dbReference type="SUPFAM" id="SSF158452">
    <property type="entry name" value="YqcC-like"/>
    <property type="match status" value="1"/>
</dbReference>
<feature type="domain" description="YqcC-like" evidence="1">
    <location>
        <begin position="9"/>
        <end position="102"/>
    </location>
</feature>
<dbReference type="Pfam" id="PF04287">
    <property type="entry name" value="DUF446"/>
    <property type="match status" value="1"/>
</dbReference>
<comment type="caution">
    <text evidence="2">The sequence shown here is derived from an EMBL/GenBank/DDBJ whole genome shotgun (WGS) entry which is preliminary data.</text>
</comment>
<reference evidence="2" key="1">
    <citation type="submission" date="2020-10" db="EMBL/GenBank/DDBJ databases">
        <title>Bacterium isolated from coastal waters sediment.</title>
        <authorList>
            <person name="Chen R.-J."/>
            <person name="Lu D.-C."/>
            <person name="Zhu K.-L."/>
            <person name="Du Z.-J."/>
        </authorList>
    </citation>
    <scope>NUCLEOTIDE SEQUENCE</scope>
    <source>
        <strain evidence="2">N1Y112</strain>
    </source>
</reference>
<accession>A0A8J7F9F0</accession>
<keyword evidence="3" id="KW-1185">Reference proteome</keyword>
<dbReference type="InterPro" id="IPR007384">
    <property type="entry name" value="UCP006257"/>
</dbReference>
<dbReference type="PANTHER" id="PTHR39586:SF1">
    <property type="entry name" value="CYTOPLASMIC PROTEIN"/>
    <property type="match status" value="1"/>
</dbReference>
<dbReference type="AlphaFoldDB" id="A0A8J7F9F0"/>
<organism evidence="2 3">
    <name type="scientific">Pontibacterium sinense</name>
    <dbReference type="NCBI Taxonomy" id="2781979"/>
    <lineage>
        <taxon>Bacteria</taxon>
        <taxon>Pseudomonadati</taxon>
        <taxon>Pseudomonadota</taxon>
        <taxon>Gammaproteobacteria</taxon>
        <taxon>Oceanospirillales</taxon>
        <taxon>Oceanospirillaceae</taxon>
        <taxon>Pontibacterium</taxon>
    </lineage>
</organism>